<gene>
    <name evidence="1" type="ORF">FRUB_00288</name>
</gene>
<evidence type="ECO:0000313" key="1">
    <source>
        <dbReference type="EMBL" id="OWK46589.1"/>
    </source>
</evidence>
<protein>
    <submittedName>
        <fullName evidence="1">Uncharacterized protein</fullName>
    </submittedName>
</protein>
<comment type="caution">
    <text evidence="1">The sequence shown here is derived from an EMBL/GenBank/DDBJ whole genome shotgun (WGS) entry which is preliminary data.</text>
</comment>
<name>A0A225EB30_9BACT</name>
<dbReference type="Proteomes" id="UP000214646">
    <property type="component" value="Unassembled WGS sequence"/>
</dbReference>
<sequence length="50" mass="5372">MVFDKANRIGVKLGGRVLSANFMCGQQALPFALFVQKHDDPPAPVGPLYG</sequence>
<evidence type="ECO:0000313" key="2">
    <source>
        <dbReference type="Proteomes" id="UP000214646"/>
    </source>
</evidence>
<dbReference type="AlphaFoldDB" id="A0A225EB30"/>
<accession>A0A225EB30</accession>
<reference evidence="2" key="1">
    <citation type="submission" date="2017-06" db="EMBL/GenBank/DDBJ databases">
        <title>Genome analysis of Fimbriiglobus ruber SP5, the first member of the order Planctomycetales with confirmed chitinolytic capability.</title>
        <authorList>
            <person name="Ravin N.V."/>
            <person name="Rakitin A.L."/>
            <person name="Ivanova A.A."/>
            <person name="Beletsky A.V."/>
            <person name="Kulichevskaya I.S."/>
            <person name="Mardanov A.V."/>
            <person name="Dedysh S.N."/>
        </authorList>
    </citation>
    <scope>NUCLEOTIDE SEQUENCE [LARGE SCALE GENOMIC DNA]</scope>
    <source>
        <strain evidence="2">SP5</strain>
    </source>
</reference>
<keyword evidence="2" id="KW-1185">Reference proteome</keyword>
<dbReference type="EMBL" id="NIDE01000001">
    <property type="protein sequence ID" value="OWK46589.1"/>
    <property type="molecule type" value="Genomic_DNA"/>
</dbReference>
<proteinExistence type="predicted"/>
<organism evidence="1 2">
    <name type="scientific">Fimbriiglobus ruber</name>
    <dbReference type="NCBI Taxonomy" id="1908690"/>
    <lineage>
        <taxon>Bacteria</taxon>
        <taxon>Pseudomonadati</taxon>
        <taxon>Planctomycetota</taxon>
        <taxon>Planctomycetia</taxon>
        <taxon>Gemmatales</taxon>
        <taxon>Gemmataceae</taxon>
        <taxon>Fimbriiglobus</taxon>
    </lineage>
</organism>